<dbReference type="SUPFAM" id="SSF57716">
    <property type="entry name" value="Glucocorticoid receptor-like (DNA-binding domain)"/>
    <property type="match status" value="1"/>
</dbReference>
<dbReference type="Pfam" id="PF00320">
    <property type="entry name" value="GATA"/>
    <property type="match status" value="1"/>
</dbReference>
<protein>
    <recommendedName>
        <fullName evidence="6">GATA-type domain-containing protein</fullName>
    </recommendedName>
</protein>
<dbReference type="PROSITE" id="PS50114">
    <property type="entry name" value="GATA_ZN_FINGER_2"/>
    <property type="match status" value="1"/>
</dbReference>
<dbReference type="SMART" id="SM00401">
    <property type="entry name" value="ZnF_GATA"/>
    <property type="match status" value="1"/>
</dbReference>
<dbReference type="Proteomes" id="UP001445335">
    <property type="component" value="Unassembled WGS sequence"/>
</dbReference>
<name>A0AAW1RXE3_9CHLO</name>
<evidence type="ECO:0000259" key="6">
    <source>
        <dbReference type="PROSITE" id="PS50114"/>
    </source>
</evidence>
<feature type="domain" description="GATA-type" evidence="6">
    <location>
        <begin position="1"/>
        <end position="30"/>
    </location>
</feature>
<evidence type="ECO:0000256" key="3">
    <source>
        <dbReference type="ARBA" id="ARBA00022771"/>
    </source>
</evidence>
<evidence type="ECO:0000256" key="4">
    <source>
        <dbReference type="ARBA" id="ARBA00022833"/>
    </source>
</evidence>
<evidence type="ECO:0000256" key="5">
    <source>
        <dbReference type="PROSITE-ProRule" id="PRU00094"/>
    </source>
</evidence>
<dbReference type="GO" id="GO:0006355">
    <property type="term" value="P:regulation of DNA-templated transcription"/>
    <property type="evidence" value="ECO:0007669"/>
    <property type="project" value="InterPro"/>
</dbReference>
<keyword evidence="3 5" id="KW-0863">Zinc-finger</keyword>
<proteinExistence type="inferred from homology"/>
<gene>
    <name evidence="7" type="ORF">WJX81_000778</name>
</gene>
<dbReference type="AlphaFoldDB" id="A0AAW1RXE3"/>
<reference evidence="7 8" key="1">
    <citation type="journal article" date="2024" name="Nat. Commun.">
        <title>Phylogenomics reveals the evolutionary origins of lichenization in chlorophyte algae.</title>
        <authorList>
            <person name="Puginier C."/>
            <person name="Libourel C."/>
            <person name="Otte J."/>
            <person name="Skaloud P."/>
            <person name="Haon M."/>
            <person name="Grisel S."/>
            <person name="Petersen M."/>
            <person name="Berrin J.G."/>
            <person name="Delaux P.M."/>
            <person name="Dal Grande F."/>
            <person name="Keller J."/>
        </authorList>
    </citation>
    <scope>NUCLEOTIDE SEQUENCE [LARGE SCALE GENOMIC DNA]</scope>
    <source>
        <strain evidence="7 8">SAG 245.80</strain>
    </source>
</reference>
<dbReference type="GO" id="GO:0043565">
    <property type="term" value="F:sequence-specific DNA binding"/>
    <property type="evidence" value="ECO:0007669"/>
    <property type="project" value="InterPro"/>
</dbReference>
<keyword evidence="8" id="KW-1185">Reference proteome</keyword>
<dbReference type="PANTHER" id="PTHR45658">
    <property type="entry name" value="GATA TRANSCRIPTION FACTOR"/>
    <property type="match status" value="1"/>
</dbReference>
<evidence type="ECO:0000313" key="7">
    <source>
        <dbReference type="EMBL" id="KAK9838093.1"/>
    </source>
</evidence>
<evidence type="ECO:0000256" key="2">
    <source>
        <dbReference type="ARBA" id="ARBA00022723"/>
    </source>
</evidence>
<keyword evidence="4" id="KW-0862">Zinc</keyword>
<dbReference type="GO" id="GO:0008270">
    <property type="term" value="F:zinc ion binding"/>
    <property type="evidence" value="ECO:0007669"/>
    <property type="project" value="UniProtKB-KW"/>
</dbReference>
<evidence type="ECO:0000256" key="1">
    <source>
        <dbReference type="ARBA" id="ARBA00005694"/>
    </source>
</evidence>
<dbReference type="InterPro" id="IPR000679">
    <property type="entry name" value="Znf_GATA"/>
</dbReference>
<dbReference type="InterPro" id="IPR051140">
    <property type="entry name" value="GATA_TF"/>
</dbReference>
<accession>A0AAW1RXE3</accession>
<sequence length="74" mass="8118">MHCGVAESPQWRRGPSSKPVLCNACGTRYRRTSQLGAYRPALGPARSGQARKRCTEQGTHIAQGVKSARQTYVM</sequence>
<dbReference type="Gene3D" id="3.30.50.10">
    <property type="entry name" value="Erythroid Transcription Factor GATA-1, subunit A"/>
    <property type="match status" value="1"/>
</dbReference>
<dbReference type="EMBL" id="JALJOU010000020">
    <property type="protein sequence ID" value="KAK9838093.1"/>
    <property type="molecule type" value="Genomic_DNA"/>
</dbReference>
<dbReference type="CDD" id="cd00202">
    <property type="entry name" value="ZnF_GATA"/>
    <property type="match status" value="1"/>
</dbReference>
<comment type="similarity">
    <text evidence="1">Belongs to the type IV zinc-finger family. Class A subfamily.</text>
</comment>
<keyword evidence="2" id="KW-0479">Metal-binding</keyword>
<organism evidence="7 8">
    <name type="scientific">Elliptochloris bilobata</name>
    <dbReference type="NCBI Taxonomy" id="381761"/>
    <lineage>
        <taxon>Eukaryota</taxon>
        <taxon>Viridiplantae</taxon>
        <taxon>Chlorophyta</taxon>
        <taxon>core chlorophytes</taxon>
        <taxon>Trebouxiophyceae</taxon>
        <taxon>Trebouxiophyceae incertae sedis</taxon>
        <taxon>Elliptochloris clade</taxon>
        <taxon>Elliptochloris</taxon>
    </lineage>
</organism>
<evidence type="ECO:0000313" key="8">
    <source>
        <dbReference type="Proteomes" id="UP001445335"/>
    </source>
</evidence>
<dbReference type="InterPro" id="IPR013088">
    <property type="entry name" value="Znf_NHR/GATA"/>
</dbReference>
<comment type="caution">
    <text evidence="7">The sequence shown here is derived from an EMBL/GenBank/DDBJ whole genome shotgun (WGS) entry which is preliminary data.</text>
</comment>